<proteinExistence type="predicted"/>
<organism evidence="1">
    <name type="scientific">marine metagenome</name>
    <dbReference type="NCBI Taxonomy" id="408172"/>
    <lineage>
        <taxon>unclassified sequences</taxon>
        <taxon>metagenomes</taxon>
        <taxon>ecological metagenomes</taxon>
    </lineage>
</organism>
<name>A0A383ARY2_9ZZZZ</name>
<dbReference type="InterPro" id="IPR011249">
    <property type="entry name" value="Metalloenz_LuxS/M16"/>
</dbReference>
<dbReference type="SUPFAM" id="SSF63411">
    <property type="entry name" value="LuxS/MPP-like metallohydrolase"/>
    <property type="match status" value="1"/>
</dbReference>
<dbReference type="AlphaFoldDB" id="A0A383ARY2"/>
<feature type="non-terminal residue" evidence="1">
    <location>
        <position position="63"/>
    </location>
</feature>
<reference evidence="1" key="1">
    <citation type="submission" date="2018-05" db="EMBL/GenBank/DDBJ databases">
        <authorList>
            <person name="Lanie J.A."/>
            <person name="Ng W.-L."/>
            <person name="Kazmierczak K.M."/>
            <person name="Andrzejewski T.M."/>
            <person name="Davidsen T.M."/>
            <person name="Wayne K.J."/>
            <person name="Tettelin H."/>
            <person name="Glass J.I."/>
            <person name="Rusch D."/>
            <person name="Podicherti R."/>
            <person name="Tsui H.-C.T."/>
            <person name="Winkler M.E."/>
        </authorList>
    </citation>
    <scope>NUCLEOTIDE SEQUENCE</scope>
</reference>
<protein>
    <submittedName>
        <fullName evidence="1">Uncharacterized protein</fullName>
    </submittedName>
</protein>
<dbReference type="GO" id="GO:0046872">
    <property type="term" value="F:metal ion binding"/>
    <property type="evidence" value="ECO:0007669"/>
    <property type="project" value="InterPro"/>
</dbReference>
<evidence type="ECO:0000313" key="1">
    <source>
        <dbReference type="EMBL" id="SVE10280.1"/>
    </source>
</evidence>
<dbReference type="Gene3D" id="3.30.830.10">
    <property type="entry name" value="Metalloenzyme, LuxS/M16 peptidase-like"/>
    <property type="match status" value="1"/>
</dbReference>
<accession>A0A383ARY2</accession>
<dbReference type="EMBL" id="UINC01194271">
    <property type="protein sequence ID" value="SVE10280.1"/>
    <property type="molecule type" value="Genomic_DNA"/>
</dbReference>
<sequence>MKIKTISSILFFILFFSISNALDGDIYDLFLPNGMKVILMEKHSAPKVGLGIYYNVGSHDEKW</sequence>
<gene>
    <name evidence="1" type="ORF">METZ01_LOCUS463134</name>
</gene>